<dbReference type="Gene3D" id="3.20.20.370">
    <property type="entry name" value="Glycoside hydrolase/deacetylase"/>
    <property type="match status" value="1"/>
</dbReference>
<dbReference type="AlphaFoldDB" id="A0A7X3CU99"/>
<keyword evidence="1" id="KW-0812">Transmembrane</keyword>
<comment type="caution">
    <text evidence="3">The sequence shown here is derived from an EMBL/GenBank/DDBJ whole genome shotgun (WGS) entry which is preliminary data.</text>
</comment>
<evidence type="ECO:0000259" key="2">
    <source>
        <dbReference type="PROSITE" id="PS51677"/>
    </source>
</evidence>
<keyword evidence="1" id="KW-1133">Transmembrane helix</keyword>
<dbReference type="InterPro" id="IPR002509">
    <property type="entry name" value="NODB_dom"/>
</dbReference>
<keyword evidence="1" id="KW-0472">Membrane</keyword>
<dbReference type="PANTHER" id="PTHR10587">
    <property type="entry name" value="GLYCOSYL TRANSFERASE-RELATED"/>
    <property type="match status" value="1"/>
</dbReference>
<evidence type="ECO:0000256" key="1">
    <source>
        <dbReference type="SAM" id="Phobius"/>
    </source>
</evidence>
<keyword evidence="4" id="KW-1185">Reference proteome</keyword>
<dbReference type="Pfam" id="PF01522">
    <property type="entry name" value="Polysacc_deac_1"/>
    <property type="match status" value="1"/>
</dbReference>
<dbReference type="PANTHER" id="PTHR10587:SF137">
    <property type="entry name" value="4-DEOXY-4-FORMAMIDO-L-ARABINOSE-PHOSPHOUNDECAPRENOL DEFORMYLASE ARND-RELATED"/>
    <property type="match status" value="1"/>
</dbReference>
<dbReference type="SUPFAM" id="SSF88713">
    <property type="entry name" value="Glycoside hydrolase/deacetylase"/>
    <property type="match status" value="1"/>
</dbReference>
<accession>A0A7X3CU99</accession>
<evidence type="ECO:0000313" key="3">
    <source>
        <dbReference type="EMBL" id="MUG73282.1"/>
    </source>
</evidence>
<reference evidence="3 4" key="1">
    <citation type="submission" date="2019-11" db="EMBL/GenBank/DDBJ databases">
        <title>Draft genome sequences of five Paenibacillus species of dairy origin.</title>
        <authorList>
            <person name="Olajide A.M."/>
            <person name="Chen S."/>
            <person name="Lapointe G."/>
        </authorList>
    </citation>
    <scope>NUCLEOTIDE SEQUENCE [LARGE SCALE GENOMIC DNA]</scope>
    <source>
        <strain evidence="3 4">2CS3</strain>
    </source>
</reference>
<dbReference type="InterPro" id="IPR011330">
    <property type="entry name" value="Glyco_hydro/deAcase_b/a-brl"/>
</dbReference>
<dbReference type="InterPro" id="IPR054467">
    <property type="entry name" value="YkoP-like_dom"/>
</dbReference>
<gene>
    <name evidence="3" type="ORF">GNP93_21855</name>
</gene>
<dbReference type="InterPro" id="IPR050248">
    <property type="entry name" value="Polysacc_deacetylase_ArnD"/>
</dbReference>
<dbReference type="GO" id="GO:0016810">
    <property type="term" value="F:hydrolase activity, acting on carbon-nitrogen (but not peptide) bonds"/>
    <property type="evidence" value="ECO:0007669"/>
    <property type="project" value="InterPro"/>
</dbReference>
<evidence type="ECO:0000313" key="4">
    <source>
        <dbReference type="Proteomes" id="UP000450917"/>
    </source>
</evidence>
<dbReference type="CDD" id="cd10959">
    <property type="entry name" value="CE4_NodB_like_3"/>
    <property type="match status" value="1"/>
</dbReference>
<organism evidence="3 4">
    <name type="scientific">Paenibacillus validus</name>
    <dbReference type="NCBI Taxonomy" id="44253"/>
    <lineage>
        <taxon>Bacteria</taxon>
        <taxon>Bacillati</taxon>
        <taxon>Bacillota</taxon>
        <taxon>Bacilli</taxon>
        <taxon>Bacillales</taxon>
        <taxon>Paenibacillaceae</taxon>
        <taxon>Paenibacillus</taxon>
    </lineage>
</organism>
<feature type="transmembrane region" description="Helical" evidence="1">
    <location>
        <begin position="6"/>
        <end position="24"/>
    </location>
</feature>
<dbReference type="Pfam" id="PF22790">
    <property type="entry name" value="YkoP"/>
    <property type="match status" value="1"/>
</dbReference>
<dbReference type="RefSeq" id="WP_127609948.1">
    <property type="nucleotide sequence ID" value="NZ_JARTHJ010000021.1"/>
</dbReference>
<dbReference type="Proteomes" id="UP000450917">
    <property type="component" value="Unassembled WGS sequence"/>
</dbReference>
<sequence length="433" mass="49877">MEKKLIVGLMVFTALYMILPWIMTRVMGIGVFRKGTGEKEVAFTFDDGPDPTYTPQLLDLLRKHQVQATFFVLGSKARKHPELIRRMHQEGHLIGVHNYEHLSNWLLPPWTVQRRQVKRSADILESITGVRPTHYRPPWGIMNLFDYWLLRKFKIVLWSVMVQDWRSRIGSTRMKSVLLERIKGGSVVLLHDSGETFGADRDAPLYMLEALEEVIVELTSRHYRYVNVDQMAQSGAVAGFAKRIVVALWMCWERGFVKLMRVKPVDHDNTLLQLRVTEYRGKQTIHLPDGERIEQGDRIAELHLDNHLLYQLGSSATSTVHLAIQLVRRTELLMPQIIRLLQTDPDYKDVKGLYGISIIHRGTRKLGFTVLDLPKGIFSSLTRVYLRLLLYIVHPQGKDRLKTKSDLLVPKIVAISSKELMNRYIALGQKGVS</sequence>
<dbReference type="EMBL" id="WNZX01000023">
    <property type="protein sequence ID" value="MUG73282.1"/>
    <property type="molecule type" value="Genomic_DNA"/>
</dbReference>
<dbReference type="GO" id="GO:0005975">
    <property type="term" value="P:carbohydrate metabolic process"/>
    <property type="evidence" value="ECO:0007669"/>
    <property type="project" value="InterPro"/>
</dbReference>
<name>A0A7X3CU99_9BACL</name>
<protein>
    <submittedName>
        <fullName evidence="3">Polysaccharide deacetylase family protein</fullName>
    </submittedName>
</protein>
<dbReference type="PROSITE" id="PS51677">
    <property type="entry name" value="NODB"/>
    <property type="match status" value="1"/>
</dbReference>
<proteinExistence type="predicted"/>
<feature type="domain" description="NodB homology" evidence="2">
    <location>
        <begin position="39"/>
        <end position="226"/>
    </location>
</feature>